<name>E6VKJ0_RHOPX</name>
<evidence type="ECO:0000313" key="5">
    <source>
        <dbReference type="Proteomes" id="UP000001402"/>
    </source>
</evidence>
<dbReference type="InterPro" id="IPR051312">
    <property type="entry name" value="Diverse_Substr_Oxidored"/>
</dbReference>
<dbReference type="SMART" id="SM01092">
    <property type="entry name" value="CO_deh_flav_C"/>
    <property type="match status" value="1"/>
</dbReference>
<evidence type="ECO:0000256" key="2">
    <source>
        <dbReference type="ARBA" id="ARBA00022827"/>
    </source>
</evidence>
<dbReference type="PANTHER" id="PTHR42659">
    <property type="entry name" value="XANTHINE DEHYDROGENASE SUBUNIT C-RELATED"/>
    <property type="match status" value="1"/>
</dbReference>
<proteinExistence type="predicted"/>
<dbReference type="eggNOG" id="COG1319">
    <property type="taxonomic scope" value="Bacteria"/>
</dbReference>
<dbReference type="PANTHER" id="PTHR42659:SF9">
    <property type="entry name" value="XANTHINE DEHYDROGENASE FAD-BINDING SUBUNIT XDHB-RELATED"/>
    <property type="match status" value="1"/>
</dbReference>
<dbReference type="Proteomes" id="UP000001402">
    <property type="component" value="Chromosome"/>
</dbReference>
<dbReference type="Gene3D" id="3.30.465.10">
    <property type="match status" value="2"/>
</dbReference>
<dbReference type="InterPro" id="IPR017608">
    <property type="entry name" value="4hydrxbenzoyl-CoA_Rdtase_bsu"/>
</dbReference>
<gene>
    <name evidence="4" type="ordered locus">Rpdx1_4114</name>
</gene>
<dbReference type="NCBIfam" id="TIGR03195">
    <property type="entry name" value="4hydrxCoA_B"/>
    <property type="match status" value="1"/>
</dbReference>
<dbReference type="InterPro" id="IPR016166">
    <property type="entry name" value="FAD-bd_PCMH"/>
</dbReference>
<evidence type="ECO:0000256" key="1">
    <source>
        <dbReference type="ARBA" id="ARBA00022630"/>
    </source>
</evidence>
<dbReference type="STRING" id="652103.Rpdx1_4114"/>
<dbReference type="AlphaFoldDB" id="E6VKJ0"/>
<dbReference type="InterPro" id="IPR016167">
    <property type="entry name" value="FAD-bd_PCMH_sub1"/>
</dbReference>
<dbReference type="InterPro" id="IPR036683">
    <property type="entry name" value="CO_DH_flav_C_dom_sf"/>
</dbReference>
<dbReference type="EMBL" id="CP002418">
    <property type="protein sequence ID" value="ADU45669.1"/>
    <property type="molecule type" value="Genomic_DNA"/>
</dbReference>
<evidence type="ECO:0000313" key="4">
    <source>
        <dbReference type="EMBL" id="ADU45669.1"/>
    </source>
</evidence>
<dbReference type="HOGENOM" id="CLU_058050_1_0_5"/>
<dbReference type="InterPro" id="IPR036318">
    <property type="entry name" value="FAD-bd_PCMH-like_sf"/>
</dbReference>
<dbReference type="KEGG" id="rpx:Rpdx1_4114"/>
<reference evidence="4" key="1">
    <citation type="submission" date="2010-12" db="EMBL/GenBank/DDBJ databases">
        <title>Complete sequence of Rhodopseudomonas palustris DX-1.</title>
        <authorList>
            <consortium name="US DOE Joint Genome Institute"/>
            <person name="Lucas S."/>
            <person name="Copeland A."/>
            <person name="Lapidus A."/>
            <person name="Cheng J.-F."/>
            <person name="Goodwin L."/>
            <person name="Pitluck S."/>
            <person name="Misra M."/>
            <person name="Chertkov O."/>
            <person name="Detter J.C."/>
            <person name="Han C."/>
            <person name="Tapia R."/>
            <person name="Land M."/>
            <person name="Hauser L."/>
            <person name="Kyrpides N."/>
            <person name="Ivanova N."/>
            <person name="Ovchinnikova G."/>
            <person name="Logan B."/>
            <person name="Oda Y."/>
            <person name="Harwood C."/>
            <person name="Woyke T."/>
        </authorList>
    </citation>
    <scope>NUCLEOTIDE SEQUENCE [LARGE SCALE GENOMIC DNA]</scope>
    <source>
        <strain evidence="4">DX-1</strain>
    </source>
</reference>
<protein>
    <submittedName>
        <fullName evidence="4">4-hydroxybenzoyl-CoA reductase, beta subunit</fullName>
    </submittedName>
</protein>
<organism evidence="4 5">
    <name type="scientific">Rhodopseudomonas palustris (strain DX-1)</name>
    <dbReference type="NCBI Taxonomy" id="652103"/>
    <lineage>
        <taxon>Bacteria</taxon>
        <taxon>Pseudomonadati</taxon>
        <taxon>Pseudomonadota</taxon>
        <taxon>Alphaproteobacteria</taxon>
        <taxon>Hyphomicrobiales</taxon>
        <taxon>Nitrobacteraceae</taxon>
        <taxon>Rhodopseudomonas</taxon>
    </lineage>
</organism>
<dbReference type="PROSITE" id="PS51387">
    <property type="entry name" value="FAD_PCMH"/>
    <property type="match status" value="1"/>
</dbReference>
<keyword evidence="2" id="KW-0274">FAD</keyword>
<dbReference type="GO" id="GO:0071949">
    <property type="term" value="F:FAD binding"/>
    <property type="evidence" value="ECO:0007669"/>
    <property type="project" value="InterPro"/>
</dbReference>
<dbReference type="GO" id="GO:0016491">
    <property type="term" value="F:oxidoreductase activity"/>
    <property type="evidence" value="ECO:0007669"/>
    <property type="project" value="InterPro"/>
</dbReference>
<dbReference type="SUPFAM" id="SSF55447">
    <property type="entry name" value="CO dehydrogenase flavoprotein C-terminal domain-like"/>
    <property type="match status" value="1"/>
</dbReference>
<accession>E6VKJ0</accession>
<dbReference type="InterPro" id="IPR002346">
    <property type="entry name" value="Mopterin_DH_FAD-bd"/>
</dbReference>
<dbReference type="Pfam" id="PF03450">
    <property type="entry name" value="CO_deh_flav_C"/>
    <property type="match status" value="1"/>
</dbReference>
<evidence type="ECO:0000259" key="3">
    <source>
        <dbReference type="PROSITE" id="PS51387"/>
    </source>
</evidence>
<dbReference type="Gene3D" id="3.30.390.50">
    <property type="entry name" value="CO dehydrogenase flavoprotein, C-terminal domain"/>
    <property type="match status" value="1"/>
</dbReference>
<dbReference type="SUPFAM" id="SSF56176">
    <property type="entry name" value="FAD-binding/transporter-associated domain-like"/>
    <property type="match status" value="1"/>
</dbReference>
<feature type="domain" description="FAD-binding PCMH-type" evidence="3">
    <location>
        <begin position="2"/>
        <end position="217"/>
    </location>
</feature>
<dbReference type="Pfam" id="PF00941">
    <property type="entry name" value="FAD_binding_5"/>
    <property type="match status" value="1"/>
</dbReference>
<dbReference type="Gene3D" id="3.30.43.10">
    <property type="entry name" value="Uridine Diphospho-n-acetylenolpyruvylglucosamine Reductase, domain 2"/>
    <property type="match status" value="1"/>
</dbReference>
<dbReference type="OrthoDB" id="9793944at2"/>
<keyword evidence="1" id="KW-0285">Flavoprotein</keyword>
<dbReference type="InterPro" id="IPR005107">
    <property type="entry name" value="CO_DH_flav_C"/>
</dbReference>
<dbReference type="BioCyc" id="RPAL652103:RPDX1_RS20295-MONOMER"/>
<dbReference type="InterPro" id="IPR016169">
    <property type="entry name" value="FAD-bd_PCMH_sub2"/>
</dbReference>
<sequence length="327" mass="34648">MTGLNALNLLRPGSIDEAIAALLAHPGGRLLGGGTDLLVNMRRGIAQPEMLIDTTGIAEIKRLVVDGSGVTIGAGVTVATLAADSLVAARYPALSEAARSVAGPGHRKLGTVGGNLCLDTRCIYYNQSEWWRRANSYCLKNRGETCHVAPKGNRCHAAFSGDLAPALLVLGAEVEIAGPGGRRRIALAELYVEDGRAHLALRPGEVVVAVRLSPDPPASRYVKVRQRGAIDYPLAGVAVALTRSGSKIGQLRIALTGTNSRPFLLAETAAFTQRPPDDAMLREIDRLVQKQVQPMRTTLMPANYRRVVAAALASRITAELFASLAPV</sequence>